<dbReference type="Gene3D" id="2.30.39.10">
    <property type="entry name" value="Alpha-1-antitrypsin, domain 1"/>
    <property type="match status" value="1"/>
</dbReference>
<evidence type="ECO:0000256" key="2">
    <source>
        <dbReference type="RuleBase" id="RU000411"/>
    </source>
</evidence>
<dbReference type="PANTHER" id="PTHR11461:SF306">
    <property type="entry name" value="SERPIN-Z1"/>
    <property type="match status" value="1"/>
</dbReference>
<feature type="domain" description="Serpin" evidence="3">
    <location>
        <begin position="15"/>
        <end position="366"/>
    </location>
</feature>
<dbReference type="OMA" id="CSAGWSR"/>
<gene>
    <name evidence="4" type="ORF">TRITD_3Av1G263240</name>
</gene>
<name>A0A9R0RXW8_TRITD</name>
<dbReference type="InterPro" id="IPR023796">
    <property type="entry name" value="Serpin_dom"/>
</dbReference>
<dbReference type="EMBL" id="LT934115">
    <property type="protein sequence ID" value="VAH68878.1"/>
    <property type="molecule type" value="Genomic_DNA"/>
</dbReference>
<organism evidence="4 5">
    <name type="scientific">Triticum turgidum subsp. durum</name>
    <name type="common">Durum wheat</name>
    <name type="synonym">Triticum durum</name>
    <dbReference type="NCBI Taxonomy" id="4567"/>
    <lineage>
        <taxon>Eukaryota</taxon>
        <taxon>Viridiplantae</taxon>
        <taxon>Streptophyta</taxon>
        <taxon>Embryophyta</taxon>
        <taxon>Tracheophyta</taxon>
        <taxon>Spermatophyta</taxon>
        <taxon>Magnoliopsida</taxon>
        <taxon>Liliopsida</taxon>
        <taxon>Poales</taxon>
        <taxon>Poaceae</taxon>
        <taxon>BOP clade</taxon>
        <taxon>Pooideae</taxon>
        <taxon>Triticodae</taxon>
        <taxon>Triticeae</taxon>
        <taxon>Triticinae</taxon>
        <taxon>Triticum</taxon>
    </lineage>
</organism>
<dbReference type="Proteomes" id="UP000324705">
    <property type="component" value="Chromosome 3A"/>
</dbReference>
<dbReference type="PANTHER" id="PTHR11461">
    <property type="entry name" value="SERINE PROTEASE INHIBITOR, SERPIN"/>
    <property type="match status" value="1"/>
</dbReference>
<dbReference type="InterPro" id="IPR042185">
    <property type="entry name" value="Serpin_sf_2"/>
</dbReference>
<dbReference type="SUPFAM" id="SSF56574">
    <property type="entry name" value="Serpins"/>
    <property type="match status" value="1"/>
</dbReference>
<sequence length="393" mass="42780">MELAEAVQSDTSFGMRVLQHLTAKCDANGKNLAVSPLSIHAALALLGAGATLDEIVTLLGPAGGRARALLASHVAMHVFANSSDGDSGPKVQFANTVWVDAAAAPLKYARVVAQHYRAQARQASFTTMPEEARREINEWFEAATAGRIKEFLPQGSVGYDTAAILGNALYFKRVWESTFDARLTRHDAFYLQPASDDGQVRVPFMSSGERQYIACRPDYKVLKLLYACGSGLASSPEQLEADSMAPTSTVAVGAFKVPKFTISYKTEASLGLRLAFSTATDFSELVDLEHMKPPTLPLYVSPQVYHESFVEVKEEGTEAAAATAMVGIFGSCSAGWSRPVDYVDFVADHPFMFLIKEELTGEDHRPRGLRRPSCQSFALDCCLFAVIDMFCMF</sequence>
<evidence type="ECO:0000313" key="4">
    <source>
        <dbReference type="EMBL" id="VAH68878.1"/>
    </source>
</evidence>
<dbReference type="InterPro" id="IPR036186">
    <property type="entry name" value="Serpin_sf"/>
</dbReference>
<comment type="similarity">
    <text evidence="1 2">Belongs to the serpin family.</text>
</comment>
<evidence type="ECO:0000313" key="5">
    <source>
        <dbReference type="Proteomes" id="UP000324705"/>
    </source>
</evidence>
<dbReference type="Gene3D" id="3.30.497.10">
    <property type="entry name" value="Antithrombin, subunit I, domain 2"/>
    <property type="match status" value="1"/>
</dbReference>
<dbReference type="InterPro" id="IPR000215">
    <property type="entry name" value="Serpin_fam"/>
</dbReference>
<reference evidence="4 5" key="1">
    <citation type="submission" date="2017-09" db="EMBL/GenBank/DDBJ databases">
        <authorList>
            <consortium name="International Durum Wheat Genome Sequencing Consortium (IDWGSC)"/>
            <person name="Milanesi L."/>
        </authorList>
    </citation>
    <scope>NUCLEOTIDE SEQUENCE [LARGE SCALE GENOMIC DNA]</scope>
    <source>
        <strain evidence="5">cv. Svevo</strain>
    </source>
</reference>
<dbReference type="SMART" id="SM00093">
    <property type="entry name" value="SERPIN"/>
    <property type="match status" value="1"/>
</dbReference>
<protein>
    <recommendedName>
        <fullName evidence="3">Serpin domain-containing protein</fullName>
    </recommendedName>
</protein>
<dbReference type="Pfam" id="PF00079">
    <property type="entry name" value="Serpin"/>
    <property type="match status" value="1"/>
</dbReference>
<keyword evidence="5" id="KW-1185">Reference proteome</keyword>
<proteinExistence type="inferred from homology"/>
<dbReference type="Gramene" id="TRITD3Av1G263240.1">
    <property type="protein sequence ID" value="TRITD3Av1G263240.1"/>
    <property type="gene ID" value="TRITD3Av1G263240"/>
</dbReference>
<accession>A0A9R0RXW8</accession>
<dbReference type="AlphaFoldDB" id="A0A9R0RXW8"/>
<evidence type="ECO:0000256" key="1">
    <source>
        <dbReference type="ARBA" id="ARBA00009500"/>
    </source>
</evidence>
<dbReference type="GO" id="GO:0005615">
    <property type="term" value="C:extracellular space"/>
    <property type="evidence" value="ECO:0007669"/>
    <property type="project" value="InterPro"/>
</dbReference>
<evidence type="ECO:0000259" key="3">
    <source>
        <dbReference type="SMART" id="SM00093"/>
    </source>
</evidence>
<dbReference type="InterPro" id="IPR042178">
    <property type="entry name" value="Serpin_sf_1"/>
</dbReference>
<dbReference type="GO" id="GO:0004867">
    <property type="term" value="F:serine-type endopeptidase inhibitor activity"/>
    <property type="evidence" value="ECO:0007669"/>
    <property type="project" value="InterPro"/>
</dbReference>